<keyword evidence="10" id="KW-0670">Pyruvate</keyword>
<evidence type="ECO:0000313" key="10">
    <source>
        <dbReference type="EMBL" id="SDC32737.1"/>
    </source>
</evidence>
<dbReference type="SUPFAM" id="SSF102114">
    <property type="entry name" value="Radical SAM enzymes"/>
    <property type="match status" value="1"/>
</dbReference>
<dbReference type="GO" id="GO:0043365">
    <property type="term" value="F:[formate-C-acetyltransferase]-activating enzyme activity"/>
    <property type="evidence" value="ECO:0007669"/>
    <property type="project" value="UniProtKB-UniRule"/>
</dbReference>
<reference evidence="10 11" key="1">
    <citation type="submission" date="2016-10" db="EMBL/GenBank/DDBJ databases">
        <authorList>
            <person name="de Groot N.N."/>
        </authorList>
    </citation>
    <scope>NUCLEOTIDE SEQUENCE [LARGE SCALE GENOMIC DNA]</scope>
    <source>
        <strain evidence="10 11">WG14</strain>
    </source>
</reference>
<evidence type="ECO:0000256" key="5">
    <source>
        <dbReference type="ARBA" id="ARBA00023002"/>
    </source>
</evidence>
<comment type="similarity">
    <text evidence="1 8">Belongs to the organic radical-activating enzymes family.</text>
</comment>
<dbReference type="Gene3D" id="3.20.20.70">
    <property type="entry name" value="Aldolase class I"/>
    <property type="match status" value="1"/>
</dbReference>
<evidence type="ECO:0000256" key="3">
    <source>
        <dbReference type="ARBA" id="ARBA00022691"/>
    </source>
</evidence>
<dbReference type="InterPro" id="IPR034457">
    <property type="entry name" value="Organic_radical-activating"/>
</dbReference>
<dbReference type="EC" id="1.97.1.4" evidence="8"/>
<dbReference type="InterPro" id="IPR001989">
    <property type="entry name" value="Radical_activat_CS"/>
</dbReference>
<feature type="domain" description="Radical SAM core" evidence="9">
    <location>
        <begin position="17"/>
        <end position="237"/>
    </location>
</feature>
<dbReference type="SFLD" id="SFLDG01067">
    <property type="entry name" value="SPASM/twitch_domain_containing"/>
    <property type="match status" value="1"/>
</dbReference>
<protein>
    <recommendedName>
        <fullName evidence="8">Pyruvate formate-lyase-activating enzyme</fullName>
        <ecNumber evidence="8">1.97.1.4</ecNumber>
    </recommendedName>
</protein>
<gene>
    <name evidence="10" type="ORF">SAMN04488588_0831</name>
</gene>
<keyword evidence="3 8" id="KW-0949">S-adenosyl-L-methionine</keyword>
<dbReference type="GO" id="GO:0016829">
    <property type="term" value="F:lyase activity"/>
    <property type="evidence" value="ECO:0007669"/>
    <property type="project" value="UniProtKB-KW"/>
</dbReference>
<keyword evidence="11" id="KW-1185">Reference proteome</keyword>
<dbReference type="NCBIfam" id="TIGR02493">
    <property type="entry name" value="PFLA"/>
    <property type="match status" value="1"/>
</dbReference>
<comment type="catalytic activity">
    <reaction evidence="8">
        <text>glycyl-[formate C-acetyltransferase] + reduced [flavodoxin] + S-adenosyl-L-methionine = glycin-2-yl radical-[formate C-acetyltransferase] + semiquinone [flavodoxin] + 5'-deoxyadenosine + L-methionine + H(+)</text>
        <dbReference type="Rhea" id="RHEA:19225"/>
        <dbReference type="Rhea" id="RHEA-COMP:10622"/>
        <dbReference type="Rhea" id="RHEA-COMP:12190"/>
        <dbReference type="Rhea" id="RHEA-COMP:12191"/>
        <dbReference type="Rhea" id="RHEA-COMP:14480"/>
        <dbReference type="ChEBI" id="CHEBI:15378"/>
        <dbReference type="ChEBI" id="CHEBI:17319"/>
        <dbReference type="ChEBI" id="CHEBI:29947"/>
        <dbReference type="ChEBI" id="CHEBI:32722"/>
        <dbReference type="ChEBI" id="CHEBI:57618"/>
        <dbReference type="ChEBI" id="CHEBI:57844"/>
        <dbReference type="ChEBI" id="CHEBI:59789"/>
        <dbReference type="ChEBI" id="CHEBI:140311"/>
        <dbReference type="EC" id="1.97.1.4"/>
    </reaction>
</comment>
<keyword evidence="10" id="KW-0456">Lyase</keyword>
<dbReference type="GO" id="GO:0005737">
    <property type="term" value="C:cytoplasm"/>
    <property type="evidence" value="ECO:0007669"/>
    <property type="project" value="UniProtKB-SubCell"/>
</dbReference>
<keyword evidence="2 8" id="KW-0004">4Fe-4S</keyword>
<dbReference type="AlphaFoldDB" id="A0A1G6KPB3"/>
<evidence type="ECO:0000256" key="8">
    <source>
        <dbReference type="RuleBase" id="RU362053"/>
    </source>
</evidence>
<dbReference type="InterPro" id="IPR007197">
    <property type="entry name" value="rSAM"/>
</dbReference>
<organism evidence="10 11">
    <name type="scientific">Geotoga petraea</name>
    <dbReference type="NCBI Taxonomy" id="28234"/>
    <lineage>
        <taxon>Bacteria</taxon>
        <taxon>Thermotogati</taxon>
        <taxon>Thermotogota</taxon>
        <taxon>Thermotogae</taxon>
        <taxon>Petrotogales</taxon>
        <taxon>Petrotogaceae</taxon>
        <taxon>Geotoga</taxon>
    </lineage>
</organism>
<comment type="function">
    <text evidence="8">Activation of pyruvate formate-lyase under anaerobic conditions by generation of an organic free radical, using S-adenosylmethionine and reduced flavodoxin as cosubstrates to produce 5'-deoxy-adenosine.</text>
</comment>
<evidence type="ECO:0000256" key="6">
    <source>
        <dbReference type="ARBA" id="ARBA00023004"/>
    </source>
</evidence>
<dbReference type="SMART" id="SM00729">
    <property type="entry name" value="Elp3"/>
    <property type="match status" value="1"/>
</dbReference>
<evidence type="ECO:0000259" key="9">
    <source>
        <dbReference type="PROSITE" id="PS51918"/>
    </source>
</evidence>
<dbReference type="PANTHER" id="PTHR30352:SF5">
    <property type="entry name" value="PYRUVATE FORMATE-LYASE 1-ACTIVATING ENZYME"/>
    <property type="match status" value="1"/>
</dbReference>
<keyword evidence="5 8" id="KW-0560">Oxidoreductase</keyword>
<dbReference type="SFLD" id="SFLDS00029">
    <property type="entry name" value="Radical_SAM"/>
    <property type="match status" value="1"/>
</dbReference>
<evidence type="ECO:0000256" key="4">
    <source>
        <dbReference type="ARBA" id="ARBA00022723"/>
    </source>
</evidence>
<dbReference type="InterPro" id="IPR058240">
    <property type="entry name" value="rSAM_sf"/>
</dbReference>
<keyword evidence="4 8" id="KW-0479">Metal-binding</keyword>
<evidence type="ECO:0000256" key="2">
    <source>
        <dbReference type="ARBA" id="ARBA00022485"/>
    </source>
</evidence>
<comment type="cofactor">
    <cofactor evidence="8">
        <name>[4Fe-4S] cluster</name>
        <dbReference type="ChEBI" id="CHEBI:49883"/>
    </cofactor>
    <text evidence="8">Binds 1 [4Fe-4S] cluster. The cluster is coordinated with 3 cysteines and an exchangeable S-adenosyl-L-methionine.</text>
</comment>
<comment type="subcellular location">
    <subcellularLocation>
        <location evidence="8">Cytoplasm</location>
    </subcellularLocation>
</comment>
<dbReference type="EMBL" id="FMYV01000003">
    <property type="protein sequence ID" value="SDC32737.1"/>
    <property type="molecule type" value="Genomic_DNA"/>
</dbReference>
<dbReference type="GO" id="GO:0046872">
    <property type="term" value="F:metal ion binding"/>
    <property type="evidence" value="ECO:0007669"/>
    <property type="project" value="UniProtKB-UniRule"/>
</dbReference>
<dbReference type="CDD" id="cd01335">
    <property type="entry name" value="Radical_SAM"/>
    <property type="match status" value="1"/>
</dbReference>
<dbReference type="GO" id="GO:0051539">
    <property type="term" value="F:4 iron, 4 sulfur cluster binding"/>
    <property type="evidence" value="ECO:0007669"/>
    <property type="project" value="UniProtKB-UniRule"/>
</dbReference>
<dbReference type="PANTHER" id="PTHR30352">
    <property type="entry name" value="PYRUVATE FORMATE-LYASE-ACTIVATING ENZYME"/>
    <property type="match status" value="1"/>
</dbReference>
<proteinExistence type="inferred from homology"/>
<name>A0A1G6KPB3_9BACT</name>
<keyword evidence="7 8" id="KW-0411">Iron-sulfur</keyword>
<dbReference type="InterPro" id="IPR006638">
    <property type="entry name" value="Elp3/MiaA/NifB-like_rSAM"/>
</dbReference>
<evidence type="ECO:0000256" key="1">
    <source>
        <dbReference type="ARBA" id="ARBA00009777"/>
    </source>
</evidence>
<dbReference type="PROSITE" id="PS51918">
    <property type="entry name" value="RADICAL_SAM"/>
    <property type="match status" value="1"/>
</dbReference>
<evidence type="ECO:0000256" key="7">
    <source>
        <dbReference type="ARBA" id="ARBA00023014"/>
    </source>
</evidence>
<dbReference type="InterPro" id="IPR012838">
    <property type="entry name" value="PFL1_activating"/>
</dbReference>
<evidence type="ECO:0000313" key="11">
    <source>
        <dbReference type="Proteomes" id="UP000199322"/>
    </source>
</evidence>
<keyword evidence="8" id="KW-0963">Cytoplasm</keyword>
<accession>A0A1G6KPB3</accession>
<dbReference type="RefSeq" id="WP_091403066.1">
    <property type="nucleotide sequence ID" value="NZ_FMYV01000003.1"/>
</dbReference>
<dbReference type="PROSITE" id="PS01087">
    <property type="entry name" value="RADICAL_ACTIVATING"/>
    <property type="match status" value="1"/>
</dbReference>
<dbReference type="Pfam" id="PF04055">
    <property type="entry name" value="Radical_SAM"/>
    <property type="match status" value="1"/>
</dbReference>
<dbReference type="STRING" id="28234.SAMN04488588_0831"/>
<sequence length="242" mass="28265">MDKLIGELHSFESLGTVDGPGLRFVIFMQGCPLRCKFCHNPDTWKINEAKYHRSPDFVLEHVLKYKNFLKRGGVTITGGEPFMQPEFLKEILKRLKKEGIHTAVDTSGYIFNEKVKEILEYVDLVLLDIKAIREKTYKNITGVELKPTIEFAKYLDKIDKPVWIRHVLVPGLNMDFEMIEELADFVSTLKNVEKVELLPFHQMGEHKWKQVEEKYELSNTEPPSDEDMEKAKDIFKKYELKV</sequence>
<dbReference type="InterPro" id="IPR013785">
    <property type="entry name" value="Aldolase_TIM"/>
</dbReference>
<dbReference type="SFLD" id="SFLDG01066">
    <property type="entry name" value="organic_radical-activating_enz"/>
    <property type="match status" value="1"/>
</dbReference>
<keyword evidence="6 8" id="KW-0408">Iron</keyword>
<dbReference type="Proteomes" id="UP000199322">
    <property type="component" value="Unassembled WGS sequence"/>
</dbReference>